<dbReference type="Proteomes" id="UP000683418">
    <property type="component" value="Segment"/>
</dbReference>
<organism evidence="1 2">
    <name type="scientific">Alteromonas phage vB_AmeP_R8W</name>
    <dbReference type="NCBI Taxonomy" id="2774152"/>
    <lineage>
        <taxon>Viruses</taxon>
        <taxon>Duplodnaviria</taxon>
        <taxon>Heunggongvirae</taxon>
        <taxon>Uroviricota</taxon>
        <taxon>Caudoviricetes</taxon>
        <taxon>Autographivirales</taxon>
        <taxon>Foturvirus</taxon>
        <taxon>Foturvirus R8W</taxon>
    </lineage>
</organism>
<gene>
    <name evidence="1" type="ORF">vBAmePR8F_gp06</name>
</gene>
<name>A0A8E4RFW8_9CAUD</name>
<evidence type="ECO:0008006" key="3">
    <source>
        <dbReference type="Google" id="ProtNLM"/>
    </source>
</evidence>
<protein>
    <recommendedName>
        <fullName evidence="3">DNA recombination-mediator protein A</fullName>
    </recommendedName>
</protein>
<evidence type="ECO:0000313" key="1">
    <source>
        <dbReference type="EMBL" id="QPI17666.1"/>
    </source>
</evidence>
<evidence type="ECO:0000313" key="2">
    <source>
        <dbReference type="Proteomes" id="UP000683418"/>
    </source>
</evidence>
<sequence length="180" mass="19638">MIVTVIGSRATPQRVLDKMVEVNRWLMKCGVTLRSGAAGGADATVNQAYNENINDNIPSKVPEVFIPWSSFGREIQGNVPYIVQGNNDAASAIAQSIHPAWERCSRGARALHTRNVCQILGSDLETPSDVVLYWCKEKLGKPTGGTATAVNLALSYNITCINMLHEDWAEKFRKALGIPV</sequence>
<reference evidence="1 2" key="1">
    <citation type="submission" date="2020-09" db="EMBL/GenBank/DDBJ databases">
        <authorList>
            <person name="Feng X."/>
            <person name="Yan W."/>
            <person name="Jiao N."/>
            <person name="Zhang R."/>
        </authorList>
    </citation>
    <scope>NUCLEOTIDE SEQUENCE [LARGE SCALE GENOMIC DNA]</scope>
</reference>
<accession>A0A8E4RFW8</accession>
<proteinExistence type="predicted"/>
<dbReference type="EMBL" id="MW043865">
    <property type="protein sequence ID" value="QPI17666.1"/>
    <property type="molecule type" value="Genomic_DNA"/>
</dbReference>
<keyword evidence="2" id="KW-1185">Reference proteome</keyword>